<evidence type="ECO:0000313" key="2">
    <source>
        <dbReference type="Proteomes" id="UP001568698"/>
    </source>
</evidence>
<sequence length="394" mass="44095">MEQPRLIRLIEEHLLPMLGATIIGNSIPSTNREKCVSFLDPSKIAIKADRNDEYRVVIARGQNFDTFEKTLVDKMVNEFHSIQQVDNSYRIEIESNISKRVIASYLDSRGILETIIDSFEAWAARTYEGGRISASVGITNRENPSSITAIHDFFKEEFSPVLSNGYDTILVCDSNGKIDKFECLDEPLESHSTPYRLNKIAGWTRENKIAVVLNRHGEIIIYKNCKLLFAKRSGNWVFFSHESVIRSMKYPQHRGLRNAIYESCLDVSFARSGGCIAVVRHDRSDDLQKHVSTDDIISNLKNNKTRVLARAIGSNFQNLDRRIRQELLSLDGALIMKHTGQIIAIGAIVEIASGSRGGGRYAAARSLSSLGLGVKISEDGGIIGFMNQIGIFKI</sequence>
<evidence type="ECO:0008006" key="3">
    <source>
        <dbReference type="Google" id="ProtNLM"/>
    </source>
</evidence>
<dbReference type="RefSeq" id="WP_371387011.1">
    <property type="nucleotide sequence ID" value="NZ_JBGLYH010000033.1"/>
</dbReference>
<proteinExistence type="predicted"/>
<gene>
    <name evidence="1" type="ORF">AB6M95_12090</name>
</gene>
<organism evidence="1 2">
    <name type="scientific">Pseudodesulfovibrio karagichevae</name>
    <dbReference type="NCBI Taxonomy" id="3239305"/>
    <lineage>
        <taxon>Bacteria</taxon>
        <taxon>Pseudomonadati</taxon>
        <taxon>Thermodesulfobacteriota</taxon>
        <taxon>Desulfovibrionia</taxon>
        <taxon>Desulfovibrionales</taxon>
        <taxon>Desulfovibrionaceae</taxon>
    </lineage>
</organism>
<reference evidence="1 2" key="1">
    <citation type="submission" date="2024-08" db="EMBL/GenBank/DDBJ databases">
        <title>Sulfate-reducing bacteria isolated from formation water of the oil field in Kazakhstan and description of Pseudodesulfovibrio sp.</title>
        <authorList>
            <person name="Bidzhieva S.K."/>
            <person name="Tourova T.P."/>
            <person name="Grouzdev D.S."/>
            <person name="Beletsky A.V."/>
            <person name="Sokolova D.S."/>
            <person name="Samigullina S.R."/>
            <person name="Poltaraus A.B."/>
            <person name="Avtukh A.N."/>
            <person name="Tereshina V.M."/>
            <person name="Zhaparov N.S."/>
            <person name="Mardanov A.V."/>
            <person name="Nazina T.N."/>
        </authorList>
    </citation>
    <scope>NUCLEOTIDE SEQUENCE [LARGE SCALE GENOMIC DNA]</scope>
    <source>
        <strain evidence="1 2">9FUS</strain>
    </source>
</reference>
<comment type="caution">
    <text evidence="1">The sequence shown here is derived from an EMBL/GenBank/DDBJ whole genome shotgun (WGS) entry which is preliminary data.</text>
</comment>
<evidence type="ECO:0000313" key="1">
    <source>
        <dbReference type="EMBL" id="MEZ7197496.1"/>
    </source>
</evidence>
<dbReference type="EMBL" id="JBGLYH010000033">
    <property type="protein sequence ID" value="MEZ7197496.1"/>
    <property type="molecule type" value="Genomic_DNA"/>
</dbReference>
<dbReference type="SUPFAM" id="SSF143597">
    <property type="entry name" value="YojJ-like"/>
    <property type="match status" value="1"/>
</dbReference>
<name>A0ABV4K3H7_9BACT</name>
<accession>A0ABV4K3H7</accession>
<dbReference type="Proteomes" id="UP001568698">
    <property type="component" value="Unassembled WGS sequence"/>
</dbReference>
<keyword evidence="2" id="KW-1185">Reference proteome</keyword>
<dbReference type="InterPro" id="IPR036888">
    <property type="entry name" value="DNA_integrity_DisA_N_sf"/>
</dbReference>
<protein>
    <recommendedName>
        <fullName evidence="3">DAC domain-containing protein</fullName>
    </recommendedName>
</protein>